<dbReference type="AlphaFoldDB" id="A0A0V1JV80"/>
<reference evidence="1 2" key="1">
    <citation type="submission" date="2015-01" db="EMBL/GenBank/DDBJ databases">
        <title>Evolution of Trichinella species and genotypes.</title>
        <authorList>
            <person name="Korhonen P.K."/>
            <person name="Edoardo P."/>
            <person name="Giuseppe L.R."/>
            <person name="Gasser R.B."/>
        </authorList>
    </citation>
    <scope>NUCLEOTIDE SEQUENCE [LARGE SCALE GENOMIC DNA]</scope>
    <source>
        <strain evidence="1">ISS176</strain>
    </source>
</reference>
<dbReference type="Proteomes" id="UP000054826">
    <property type="component" value="Unassembled WGS sequence"/>
</dbReference>
<organism evidence="1 2">
    <name type="scientific">Trichinella pseudospiralis</name>
    <name type="common">Parasitic roundworm</name>
    <dbReference type="NCBI Taxonomy" id="6337"/>
    <lineage>
        <taxon>Eukaryota</taxon>
        <taxon>Metazoa</taxon>
        <taxon>Ecdysozoa</taxon>
        <taxon>Nematoda</taxon>
        <taxon>Enoplea</taxon>
        <taxon>Dorylaimia</taxon>
        <taxon>Trichinellida</taxon>
        <taxon>Trichinellidae</taxon>
        <taxon>Trichinella</taxon>
    </lineage>
</organism>
<dbReference type="EMBL" id="JYDV01000041">
    <property type="protein sequence ID" value="KRZ38822.1"/>
    <property type="molecule type" value="Genomic_DNA"/>
</dbReference>
<proteinExistence type="predicted"/>
<evidence type="ECO:0000313" key="2">
    <source>
        <dbReference type="Proteomes" id="UP000054826"/>
    </source>
</evidence>
<evidence type="ECO:0000313" key="1">
    <source>
        <dbReference type="EMBL" id="KRZ38822.1"/>
    </source>
</evidence>
<gene>
    <name evidence="1" type="ORF">T4C_9349</name>
</gene>
<sequence length="67" mass="7946">MVRSKRYILHSTTAELNPLHMAECTSKYKKKFCMLFYNTENKVNSTVIAQFSYCHTKYLSYCLYCSL</sequence>
<protein>
    <submittedName>
        <fullName evidence="1">Uncharacterized protein</fullName>
    </submittedName>
</protein>
<accession>A0A0V1JV80</accession>
<comment type="caution">
    <text evidence="1">The sequence shown here is derived from an EMBL/GenBank/DDBJ whole genome shotgun (WGS) entry which is preliminary data.</text>
</comment>
<name>A0A0V1JV80_TRIPS</name>